<dbReference type="NCBIfam" id="NF033547">
    <property type="entry name" value="transpos_IS1595"/>
    <property type="match status" value="1"/>
</dbReference>
<dbReference type="Pfam" id="PF12762">
    <property type="entry name" value="DDE_Tnp_IS1595"/>
    <property type="match status" value="1"/>
</dbReference>
<dbReference type="KEGG" id="gxy:GLX_16770"/>
<dbReference type="InterPro" id="IPR053164">
    <property type="entry name" value="IS1016-like_transposase"/>
</dbReference>
<sequence>MLAGQVMSTCHIRYTCSIHTNFSQYRQLPFIRPAAAAFNANQDFLGHSYLSNDVNNDVVNDVVNDGKLPVTILNHKAASNGRLRYSGGHRKGKRGRGTAGKVAVFGLLKRHDRVHAVMIPDAGHQTLMSIIRNKVQPDSIVYSDSWHAYDKLDVSEFHHERIPHSRHLALGRNHINGIENFWSQAKRHLRQYNGIPRKDFHLFLAEYEWRFNIRSPAKLLKTLTQWAKLPT</sequence>
<dbReference type="SMART" id="SM01126">
    <property type="entry name" value="DDE_Tnp_IS1595"/>
    <property type="match status" value="1"/>
</dbReference>
<dbReference type="AlphaFoldDB" id="G2I7J2"/>
<feature type="domain" description="ISXO2-like transposase" evidence="1">
    <location>
        <begin position="84"/>
        <end position="212"/>
    </location>
</feature>
<evidence type="ECO:0000313" key="3">
    <source>
        <dbReference type="Proteomes" id="UP000009044"/>
    </source>
</evidence>
<dbReference type="PANTHER" id="PTHR47163:SF2">
    <property type="entry name" value="SI:DKEY-17M8.2"/>
    <property type="match status" value="1"/>
</dbReference>
<dbReference type="eggNOG" id="COG3676">
    <property type="taxonomic scope" value="Bacteria"/>
</dbReference>
<protein>
    <submittedName>
        <fullName evidence="2">Transposase</fullName>
    </submittedName>
</protein>
<organism evidence="2 3">
    <name type="scientific">Komagataeibacter medellinensis (strain NBRC 3288 / BCRC 11682 / LMG 1693 / Kondo 51)</name>
    <name type="common">Gluconacetobacter medellinensis</name>
    <dbReference type="NCBI Taxonomy" id="634177"/>
    <lineage>
        <taxon>Bacteria</taxon>
        <taxon>Pseudomonadati</taxon>
        <taxon>Pseudomonadota</taxon>
        <taxon>Alphaproteobacteria</taxon>
        <taxon>Acetobacterales</taxon>
        <taxon>Acetobacteraceae</taxon>
        <taxon>Komagataeibacter</taxon>
    </lineage>
</organism>
<gene>
    <name evidence="2" type="ordered locus">GLX_16770</name>
</gene>
<dbReference type="HOGENOM" id="CLU_1198506_0_0_5"/>
<dbReference type="PATRIC" id="fig|634177.7.peg.1917"/>
<evidence type="ECO:0000313" key="2">
    <source>
        <dbReference type="EMBL" id="BAK84089.1"/>
    </source>
</evidence>
<dbReference type="Proteomes" id="UP000009044">
    <property type="component" value="Chromosome"/>
</dbReference>
<reference evidence="3" key="1">
    <citation type="journal article" date="2011" name="J. Bacteriol.">
        <title>Complete genome sequence of NBRC 3288, a unique cellulose-nonproducing strain of Gluconacetobacter xylinus isolated from vinegar.</title>
        <authorList>
            <person name="Ogino H."/>
            <person name="Azuma Y."/>
            <person name="Hosoyama A."/>
            <person name="Nakazawa H."/>
            <person name="Matsutani M."/>
            <person name="Hasegawa A."/>
            <person name="Otsuyama K."/>
            <person name="Matsushita K."/>
            <person name="Fujita N."/>
            <person name="Shirai M."/>
        </authorList>
    </citation>
    <scope>NUCLEOTIDE SEQUENCE [LARGE SCALE GENOMIC DNA]</scope>
    <source>
        <strain evidence="3">NBRC 3288 / BCRC 11682 / LMG 1693</strain>
    </source>
</reference>
<evidence type="ECO:0000259" key="1">
    <source>
        <dbReference type="SMART" id="SM01126"/>
    </source>
</evidence>
<dbReference type="InterPro" id="IPR024445">
    <property type="entry name" value="Tnp_ISXO2-like"/>
</dbReference>
<dbReference type="PANTHER" id="PTHR47163">
    <property type="entry name" value="DDE_TNP_IS1595 DOMAIN-CONTAINING PROTEIN"/>
    <property type="match status" value="1"/>
</dbReference>
<dbReference type="EMBL" id="AP012159">
    <property type="protein sequence ID" value="BAK84089.1"/>
    <property type="molecule type" value="Genomic_DNA"/>
</dbReference>
<name>G2I7J2_KOMMN</name>
<proteinExistence type="predicted"/>
<accession>G2I7J2</accession>